<dbReference type="InterPro" id="IPR006847">
    <property type="entry name" value="IF2_N"/>
</dbReference>
<proteinExistence type="predicted"/>
<evidence type="ECO:0000313" key="3">
    <source>
        <dbReference type="EMBL" id="SPD87772.1"/>
    </source>
</evidence>
<evidence type="ECO:0000313" key="4">
    <source>
        <dbReference type="Proteomes" id="UP000238164"/>
    </source>
</evidence>
<reference evidence="3 4" key="1">
    <citation type="submission" date="2018-02" db="EMBL/GenBank/DDBJ databases">
        <authorList>
            <person name="Cohen D.B."/>
            <person name="Kent A.D."/>
        </authorList>
    </citation>
    <scope>NUCLEOTIDE SEQUENCE [LARGE SCALE GENOMIC DNA]</scope>
    <source>
        <strain evidence="3">1</strain>
    </source>
</reference>
<dbReference type="Proteomes" id="UP000238164">
    <property type="component" value="Chromosome 1"/>
</dbReference>
<evidence type="ECO:0000256" key="1">
    <source>
        <dbReference type="SAM" id="MobiDB-lite"/>
    </source>
</evidence>
<keyword evidence="4" id="KW-1185">Reference proteome</keyword>
<gene>
    <name evidence="3" type="ORF">MPLG2_2742</name>
</gene>
<dbReference type="Pfam" id="PF04760">
    <property type="entry name" value="IF2_N"/>
    <property type="match status" value="1"/>
</dbReference>
<feature type="region of interest" description="Disordered" evidence="1">
    <location>
        <begin position="50"/>
        <end position="153"/>
    </location>
</feature>
<dbReference type="AlphaFoldDB" id="A0A2N9JJL3"/>
<dbReference type="Gene3D" id="1.10.10.2480">
    <property type="match status" value="1"/>
</dbReference>
<feature type="domain" description="Translation initiation factor IF-2 N-terminal" evidence="2">
    <location>
        <begin position="3"/>
        <end position="49"/>
    </location>
</feature>
<sequence>MSMRVYELAKKLDRESKELLSQLKQMGEFVRSASSTIEAPVVQKLIDRLQGTGSDSAAPVIHRRPRAASNESKGSPRRGNNPFSSTTVDGPLPRRQTPRRSESLPSSIESVPDEADADEDAIARYLGVGPRRSGASKRRPSRPRPGSIAPAKTNDPWALNWFDAEEKKLWLEAGVYDAQLAGDASDAGLGPDDVKLYILVWNLTVAQATYAKRLDLTDDDLSRMVGDSNVGEYLQRGHRMDWIHQLERDIARTERYRNHRGHSS</sequence>
<protein>
    <recommendedName>
        <fullName evidence="2">Translation initiation factor IF-2 N-terminal domain-containing protein</fullName>
    </recommendedName>
</protein>
<feature type="compositionally biased region" description="Acidic residues" evidence="1">
    <location>
        <begin position="111"/>
        <end position="120"/>
    </location>
</feature>
<accession>A0A2N9JJL3</accession>
<evidence type="ECO:0000259" key="2">
    <source>
        <dbReference type="Pfam" id="PF04760"/>
    </source>
</evidence>
<organism evidence="3 4">
    <name type="scientific">Micropruina glycogenica</name>
    <dbReference type="NCBI Taxonomy" id="75385"/>
    <lineage>
        <taxon>Bacteria</taxon>
        <taxon>Bacillati</taxon>
        <taxon>Actinomycetota</taxon>
        <taxon>Actinomycetes</taxon>
        <taxon>Propionibacteriales</taxon>
        <taxon>Nocardioidaceae</taxon>
        <taxon>Micropruina</taxon>
    </lineage>
</organism>
<dbReference type="EMBL" id="LT985188">
    <property type="protein sequence ID" value="SPD87772.1"/>
    <property type="molecule type" value="Genomic_DNA"/>
</dbReference>
<name>A0A2N9JJL3_9ACTN</name>
<dbReference type="KEGG" id="mgg:MPLG2_2742"/>